<dbReference type="Proteomes" id="UP001272137">
    <property type="component" value="Unassembled WGS sequence"/>
</dbReference>
<protein>
    <submittedName>
        <fullName evidence="1">Uncharacterized protein</fullName>
    </submittedName>
</protein>
<dbReference type="EMBL" id="QXCT01000002">
    <property type="protein sequence ID" value="MDW9256308.1"/>
    <property type="molecule type" value="Genomic_DNA"/>
</dbReference>
<reference evidence="1" key="1">
    <citation type="submission" date="2018-08" db="EMBL/GenBank/DDBJ databases">
        <title>Identification of Burkholderia cepacia strains that express a Burkholderia pseudomallei-like capsular polysaccharide.</title>
        <authorList>
            <person name="Burtnick M.N."/>
            <person name="Vongsouvath M."/>
            <person name="Newton P."/>
            <person name="Wuthiekanun V."/>
            <person name="Limmathurotsakul D."/>
            <person name="Brett P.J."/>
            <person name="Chantratita N."/>
            <person name="Dance D.A."/>
        </authorList>
    </citation>
    <scope>NUCLEOTIDE SEQUENCE</scope>
    <source>
        <strain evidence="1">SBXCC001</strain>
    </source>
</reference>
<name>A0AAW9D393_BURTH</name>
<gene>
    <name evidence="1" type="ORF">C7S16_3748</name>
</gene>
<organism evidence="1 2">
    <name type="scientific">Burkholderia thailandensis</name>
    <dbReference type="NCBI Taxonomy" id="57975"/>
    <lineage>
        <taxon>Bacteria</taxon>
        <taxon>Pseudomonadati</taxon>
        <taxon>Pseudomonadota</taxon>
        <taxon>Betaproteobacteria</taxon>
        <taxon>Burkholderiales</taxon>
        <taxon>Burkholderiaceae</taxon>
        <taxon>Burkholderia</taxon>
        <taxon>pseudomallei group</taxon>
    </lineage>
</organism>
<proteinExistence type="predicted"/>
<dbReference type="AlphaFoldDB" id="A0AAW9D393"/>
<evidence type="ECO:0000313" key="1">
    <source>
        <dbReference type="EMBL" id="MDW9256308.1"/>
    </source>
</evidence>
<evidence type="ECO:0000313" key="2">
    <source>
        <dbReference type="Proteomes" id="UP001272137"/>
    </source>
</evidence>
<accession>A0AAW9D393</accession>
<sequence>MPGIGKTNVWKLFAKRMKFMLGARSERRQLIYRHPLFSRFIFFIREIE</sequence>
<comment type="caution">
    <text evidence="1">The sequence shown here is derived from an EMBL/GenBank/DDBJ whole genome shotgun (WGS) entry which is preliminary data.</text>
</comment>